<feature type="compositionally biased region" description="Low complexity" evidence="1">
    <location>
        <begin position="256"/>
        <end position="271"/>
    </location>
</feature>
<evidence type="ECO:0000259" key="2">
    <source>
        <dbReference type="Pfam" id="PF22688"/>
    </source>
</evidence>
<dbReference type="RefSeq" id="WP_267848705.1">
    <property type="nucleotide sequence ID" value="NZ_JAPMXC010000006.1"/>
</dbReference>
<organism evidence="3 4">
    <name type="scientific">Robbsia betulipollinis</name>
    <dbReference type="NCBI Taxonomy" id="2981849"/>
    <lineage>
        <taxon>Bacteria</taxon>
        <taxon>Pseudomonadati</taxon>
        <taxon>Pseudomonadota</taxon>
        <taxon>Betaproteobacteria</taxon>
        <taxon>Burkholderiales</taxon>
        <taxon>Burkholderiaceae</taxon>
        <taxon>Robbsia</taxon>
    </lineage>
</organism>
<feature type="region of interest" description="Disordered" evidence="1">
    <location>
        <begin position="256"/>
        <end position="302"/>
    </location>
</feature>
<dbReference type="PANTHER" id="PTHR30050">
    <property type="entry name" value="CHROMOSOMAL REPLICATION INITIATOR PROTEIN DNAA"/>
    <property type="match status" value="1"/>
</dbReference>
<dbReference type="InterPro" id="IPR055199">
    <property type="entry name" value="Hda_lid"/>
</dbReference>
<gene>
    <name evidence="3" type="primary">hda</name>
    <name evidence="3" type="ORF">OVY01_16725</name>
</gene>
<keyword evidence="4" id="KW-1185">Reference proteome</keyword>
<dbReference type="EMBL" id="JAPMXC010000006">
    <property type="protein sequence ID" value="MCY0388820.1"/>
    <property type="molecule type" value="Genomic_DNA"/>
</dbReference>
<name>A0ABT3ZSA6_9BURK</name>
<dbReference type="Gene3D" id="3.40.50.300">
    <property type="entry name" value="P-loop containing nucleotide triphosphate hydrolases"/>
    <property type="match status" value="1"/>
</dbReference>
<feature type="domain" description="Hda lid" evidence="2">
    <location>
        <begin position="176"/>
        <end position="240"/>
    </location>
</feature>
<accession>A0ABT3ZSA6</accession>
<dbReference type="PANTHER" id="PTHR30050:SF5">
    <property type="entry name" value="DNAA REGULATORY INACTIVATOR HDA"/>
    <property type="match status" value="1"/>
</dbReference>
<proteinExistence type="predicted"/>
<feature type="compositionally biased region" description="Basic and acidic residues" evidence="1">
    <location>
        <begin position="293"/>
        <end position="302"/>
    </location>
</feature>
<dbReference type="InterPro" id="IPR017788">
    <property type="entry name" value="Hda"/>
</dbReference>
<comment type="caution">
    <text evidence="3">The sequence shown here is derived from an EMBL/GenBank/DDBJ whole genome shotgun (WGS) entry which is preliminary data.</text>
</comment>
<evidence type="ECO:0000313" key="4">
    <source>
        <dbReference type="Proteomes" id="UP001082899"/>
    </source>
</evidence>
<dbReference type="Proteomes" id="UP001082899">
    <property type="component" value="Unassembled WGS sequence"/>
</dbReference>
<dbReference type="NCBIfam" id="TIGR03420">
    <property type="entry name" value="DnaA_homol_Hda"/>
    <property type="match status" value="1"/>
</dbReference>
<evidence type="ECO:0000313" key="3">
    <source>
        <dbReference type="EMBL" id="MCY0388820.1"/>
    </source>
</evidence>
<dbReference type="InterPro" id="IPR027417">
    <property type="entry name" value="P-loop_NTPase"/>
</dbReference>
<dbReference type="SUPFAM" id="SSF52540">
    <property type="entry name" value="P-loop containing nucleoside triphosphate hydrolases"/>
    <property type="match status" value="1"/>
</dbReference>
<sequence length="302" mass="32771">MSRQLLLDLGTPPPETFDNFVAGPNAELVARLHGLRRTLLASPDDLPSPDDDGRMARAPAERVFYIWGDPGSGRSHLLRALCQAAPEQRARLLVPQSPLSNFAFDPQVALYAIDDCDRLPPARQIATFNLFNEVRADPKVVFVATGAAPPMGLTIRDDLRTRLGWGLVYRLAPLSDDEKSAALSIAARERGLALAADVPPYLLNHFERDMPSLKRQLDALERFSLERKRAITLPLLRAMLAARDHAAPALPAATASFSPTADASAADAAAPAPVPPTARPTSPGATRRRHARSGRERPGRIK</sequence>
<evidence type="ECO:0000256" key="1">
    <source>
        <dbReference type="SAM" id="MobiDB-lite"/>
    </source>
</evidence>
<reference evidence="3" key="1">
    <citation type="submission" date="2022-11" db="EMBL/GenBank/DDBJ databases">
        <title>Robbsia betulipollinis sp. nov., isolated from pollen of birch (Betula pendula).</title>
        <authorList>
            <person name="Shi H."/>
            <person name="Ambika Manirajan B."/>
            <person name="Ratering S."/>
            <person name="Geissler-Plaum R."/>
            <person name="Schnell S."/>
        </authorList>
    </citation>
    <scope>NUCLEOTIDE SEQUENCE</scope>
    <source>
        <strain evidence="3">Bb-Pol-6</strain>
    </source>
</reference>
<dbReference type="Gene3D" id="1.10.8.60">
    <property type="match status" value="1"/>
</dbReference>
<protein>
    <submittedName>
        <fullName evidence="3">DnaA regulatory inactivator Hda</fullName>
    </submittedName>
</protein>
<dbReference type="Pfam" id="PF22688">
    <property type="entry name" value="Hda_lid"/>
    <property type="match status" value="1"/>
</dbReference>